<feature type="transmembrane region" description="Helical" evidence="8">
    <location>
        <begin position="119"/>
        <end position="140"/>
    </location>
</feature>
<keyword evidence="2" id="KW-0813">Transport</keyword>
<feature type="transmembrane region" description="Helical" evidence="8">
    <location>
        <begin position="493"/>
        <end position="511"/>
    </location>
</feature>
<gene>
    <name evidence="9" type="ORF">LSUE1_G003878</name>
</gene>
<evidence type="ECO:0000256" key="2">
    <source>
        <dbReference type="ARBA" id="ARBA00022448"/>
    </source>
</evidence>
<evidence type="ECO:0000256" key="5">
    <source>
        <dbReference type="ARBA" id="ARBA00022989"/>
    </source>
</evidence>
<dbReference type="PANTHER" id="PTHR43549:SF2">
    <property type="entry name" value="MULTIDRUG RESISTANCE PROTEIN NORM-RELATED"/>
    <property type="match status" value="1"/>
</dbReference>
<dbReference type="PANTHER" id="PTHR43549">
    <property type="entry name" value="MULTIDRUG RESISTANCE PROTEIN YPNP-RELATED"/>
    <property type="match status" value="1"/>
</dbReference>
<evidence type="ECO:0000256" key="3">
    <source>
        <dbReference type="ARBA" id="ARBA00022475"/>
    </source>
</evidence>
<keyword evidence="6 8" id="KW-0472">Membrane</keyword>
<evidence type="ECO:0000256" key="8">
    <source>
        <dbReference type="SAM" id="Phobius"/>
    </source>
</evidence>
<evidence type="ECO:0000313" key="10">
    <source>
        <dbReference type="Proteomes" id="UP000469558"/>
    </source>
</evidence>
<organism evidence="9 10">
    <name type="scientific">Lachnellula suecica</name>
    <dbReference type="NCBI Taxonomy" id="602035"/>
    <lineage>
        <taxon>Eukaryota</taxon>
        <taxon>Fungi</taxon>
        <taxon>Dikarya</taxon>
        <taxon>Ascomycota</taxon>
        <taxon>Pezizomycotina</taxon>
        <taxon>Leotiomycetes</taxon>
        <taxon>Helotiales</taxon>
        <taxon>Lachnaceae</taxon>
        <taxon>Lachnellula</taxon>
    </lineage>
</organism>
<comment type="subcellular location">
    <subcellularLocation>
        <location evidence="1">Cell membrane</location>
        <topology evidence="1">Multi-pass membrane protein</topology>
    </subcellularLocation>
</comment>
<comment type="caution">
    <text evidence="9">The sequence shown here is derived from an EMBL/GenBank/DDBJ whole genome shotgun (WGS) entry which is preliminary data.</text>
</comment>
<accession>A0A8T9CAA5</accession>
<reference evidence="9 10" key="1">
    <citation type="submission" date="2018-05" db="EMBL/GenBank/DDBJ databases">
        <title>Genome sequencing and assembly of the regulated plant pathogen Lachnellula willkommii and related sister species for the development of diagnostic species identification markers.</title>
        <authorList>
            <person name="Giroux E."/>
            <person name="Bilodeau G."/>
        </authorList>
    </citation>
    <scope>NUCLEOTIDE SEQUENCE [LARGE SCALE GENOMIC DNA]</scope>
    <source>
        <strain evidence="9 10">CBS 268.59</strain>
    </source>
</reference>
<evidence type="ECO:0000313" key="9">
    <source>
        <dbReference type="EMBL" id="TVY82521.1"/>
    </source>
</evidence>
<feature type="transmembrane region" description="Helical" evidence="8">
    <location>
        <begin position="79"/>
        <end position="99"/>
    </location>
</feature>
<evidence type="ECO:0000256" key="6">
    <source>
        <dbReference type="ARBA" id="ARBA00023136"/>
    </source>
</evidence>
<name>A0A8T9CAA5_9HELO</name>
<feature type="transmembrane region" description="Helical" evidence="8">
    <location>
        <begin position="422"/>
        <end position="444"/>
    </location>
</feature>
<dbReference type="AlphaFoldDB" id="A0A8T9CAA5"/>
<keyword evidence="10" id="KW-1185">Reference proteome</keyword>
<protein>
    <submittedName>
        <fullName evidence="9">Uncharacterized protein</fullName>
    </submittedName>
</protein>
<keyword evidence="3" id="KW-1003">Cell membrane</keyword>
<feature type="transmembrane region" description="Helical" evidence="8">
    <location>
        <begin position="464"/>
        <end position="486"/>
    </location>
</feature>
<keyword evidence="5 8" id="KW-1133">Transmembrane helix</keyword>
<dbReference type="EMBL" id="QGMK01000307">
    <property type="protein sequence ID" value="TVY82521.1"/>
    <property type="molecule type" value="Genomic_DNA"/>
</dbReference>
<evidence type="ECO:0000256" key="1">
    <source>
        <dbReference type="ARBA" id="ARBA00004651"/>
    </source>
</evidence>
<feature type="transmembrane region" description="Helical" evidence="8">
    <location>
        <begin position="264"/>
        <end position="282"/>
    </location>
</feature>
<dbReference type="Proteomes" id="UP000469558">
    <property type="component" value="Unassembled WGS sequence"/>
</dbReference>
<keyword evidence="4 8" id="KW-0812">Transmembrane</keyword>
<dbReference type="InterPro" id="IPR052031">
    <property type="entry name" value="Membrane_Transporter-Flippase"/>
</dbReference>
<sequence length="577" mass="64282">MLTFSNLFDDQEGLTSYPSFRRRSKKPKTTTGNEAFGENTGGGADNAENGTAKNDDVEDTSKKVSVWVRIARKCHRKTFVGAVFCNFWAFFFPALHVILSKLLVGHIDPNQVATTKLYTWMSVAGLVLNDGLPRAAWTVIGDDTTRSRHSRISLSYTLILFQVVFGIAVSGILMASAERNAVSPSATVSGGMSKTSLAYVRYDAMSALTSAIEIGVFNSARALDHPEIPMLVNFVKFSLNMILDVTVMSQYGTLVHQPSMINQAAINMTCDLASAALGLWYFKRVTTKYTKERTTATTGPNGWKAIDKSKARPCYASLKVLFQHGIWTFIESAIRNLILVYLMIGLTTALKTENATAWNAFRDIRLGMLLVPLQALETSTLTFVGHAWGEWRKEVGPTETQVEVKESEKDKLTKFYAITKPAWLPCLMIPPLETVLFIVLSIWWAKPYALFMSGDQSTAAMVQWMWRTIDWCWIPAALSTILATILLATTPRYFCLQGAITGLLWMLPWAVGVPGYNYTAARAWHFAAVLFGGEKLVSFCSVVFTCWLWRRLLFRGKVKLLPVMKEVDESIPASDKP</sequence>
<feature type="transmembrane region" description="Helical" evidence="8">
    <location>
        <begin position="523"/>
        <end position="549"/>
    </location>
</feature>
<feature type="region of interest" description="Disordered" evidence="7">
    <location>
        <begin position="18"/>
        <end position="56"/>
    </location>
</feature>
<dbReference type="OrthoDB" id="2119662at2759"/>
<dbReference type="GO" id="GO:0005886">
    <property type="term" value="C:plasma membrane"/>
    <property type="evidence" value="ECO:0007669"/>
    <property type="project" value="UniProtKB-SubCell"/>
</dbReference>
<evidence type="ECO:0000256" key="7">
    <source>
        <dbReference type="SAM" id="MobiDB-lite"/>
    </source>
</evidence>
<evidence type="ECO:0000256" key="4">
    <source>
        <dbReference type="ARBA" id="ARBA00022692"/>
    </source>
</evidence>
<feature type="transmembrane region" description="Helical" evidence="8">
    <location>
        <begin position="152"/>
        <end position="175"/>
    </location>
</feature>
<proteinExistence type="predicted"/>